<evidence type="ECO:0000256" key="1">
    <source>
        <dbReference type="SAM" id="MobiDB-lite"/>
    </source>
</evidence>
<dbReference type="EMBL" id="JACXZA010000001">
    <property type="protein sequence ID" value="MBD3918267.1"/>
    <property type="molecule type" value="Genomic_DNA"/>
</dbReference>
<proteinExistence type="predicted"/>
<keyword evidence="3" id="KW-1185">Reference proteome</keyword>
<dbReference type="RefSeq" id="WP_191202477.1">
    <property type="nucleotide sequence ID" value="NZ_JACXZA010000001.1"/>
</dbReference>
<comment type="caution">
    <text evidence="2">The sequence shown here is derived from an EMBL/GenBank/DDBJ whole genome shotgun (WGS) entry which is preliminary data.</text>
</comment>
<evidence type="ECO:0000313" key="2">
    <source>
        <dbReference type="EMBL" id="MBD3918267.1"/>
    </source>
</evidence>
<feature type="region of interest" description="Disordered" evidence="1">
    <location>
        <begin position="33"/>
        <end position="123"/>
    </location>
</feature>
<protein>
    <submittedName>
        <fullName evidence="2">Uncharacterized protein</fullName>
    </submittedName>
</protein>
<organism evidence="2 3">
    <name type="scientific">Paenibacillus terricola</name>
    <dbReference type="NCBI Taxonomy" id="2763503"/>
    <lineage>
        <taxon>Bacteria</taxon>
        <taxon>Bacillati</taxon>
        <taxon>Bacillota</taxon>
        <taxon>Bacilli</taxon>
        <taxon>Bacillales</taxon>
        <taxon>Paenibacillaceae</taxon>
        <taxon>Paenibacillus</taxon>
    </lineage>
</organism>
<dbReference type="Gene3D" id="3.30.1490.480">
    <property type="entry name" value="Endolytic murein transglycosylase"/>
    <property type="match status" value="1"/>
</dbReference>
<name>A0ABR8MQK6_9BACL</name>
<reference evidence="2 3" key="1">
    <citation type="submission" date="2020-09" db="EMBL/GenBank/DDBJ databases">
        <title>Paenibacillus sp. strain PR3 16S rRNA gene Genome sequencing and assembly.</title>
        <authorList>
            <person name="Kim J."/>
        </authorList>
    </citation>
    <scope>NUCLEOTIDE SEQUENCE [LARGE SCALE GENOMIC DNA]</scope>
    <source>
        <strain evidence="2 3">PR3</strain>
    </source>
</reference>
<feature type="compositionally biased region" description="Polar residues" evidence="1">
    <location>
        <begin position="75"/>
        <end position="84"/>
    </location>
</feature>
<dbReference type="Proteomes" id="UP000609346">
    <property type="component" value="Unassembled WGS sequence"/>
</dbReference>
<gene>
    <name evidence="2" type="ORF">H8B09_05835</name>
</gene>
<evidence type="ECO:0000313" key="3">
    <source>
        <dbReference type="Proteomes" id="UP000609346"/>
    </source>
</evidence>
<feature type="compositionally biased region" description="Basic and acidic residues" evidence="1">
    <location>
        <begin position="55"/>
        <end position="65"/>
    </location>
</feature>
<sequence>MLKDRRFLSGLGAGIVAGALLLQLMTMGQQTAKLPDSDQLNEPIYTEQEMQQMVEKAKAEAKAEASTEANATAPDSKQASNEQGNKPEAPVTPNPPSKPDDAKEAVQPEQPTAPDAGTANADAEQSAIVKQVVIRIEPGANLTSTAKLLADNGLIASQSKFITKMKSDKKLVRAGYFAFKGKPSLDEVVKTLTGQPLTATEANRIKSNS</sequence>
<accession>A0ABR8MQK6</accession>